<name>A0A5C2SBB2_9APHY</name>
<dbReference type="Proteomes" id="UP000313359">
    <property type="component" value="Unassembled WGS sequence"/>
</dbReference>
<reference evidence="2" key="1">
    <citation type="journal article" date="2018" name="Genome Biol. Evol.">
        <title>Genomics and development of Lentinus tigrinus, a white-rot wood-decaying mushroom with dimorphic fruiting bodies.</title>
        <authorList>
            <person name="Wu B."/>
            <person name="Xu Z."/>
            <person name="Knudson A."/>
            <person name="Carlson A."/>
            <person name="Chen N."/>
            <person name="Kovaka S."/>
            <person name="LaButti K."/>
            <person name="Lipzen A."/>
            <person name="Pennachio C."/>
            <person name="Riley R."/>
            <person name="Schakwitz W."/>
            <person name="Umezawa K."/>
            <person name="Ohm R.A."/>
            <person name="Grigoriev I.V."/>
            <person name="Nagy L.G."/>
            <person name="Gibbons J."/>
            <person name="Hibbett D."/>
        </authorList>
    </citation>
    <scope>NUCLEOTIDE SEQUENCE [LARGE SCALE GENOMIC DNA]</scope>
    <source>
        <strain evidence="2">ALCF2SS1-6</strain>
    </source>
</reference>
<organism evidence="2 3">
    <name type="scientific">Lentinus tigrinus ALCF2SS1-6</name>
    <dbReference type="NCBI Taxonomy" id="1328759"/>
    <lineage>
        <taxon>Eukaryota</taxon>
        <taxon>Fungi</taxon>
        <taxon>Dikarya</taxon>
        <taxon>Basidiomycota</taxon>
        <taxon>Agaricomycotina</taxon>
        <taxon>Agaricomycetes</taxon>
        <taxon>Polyporales</taxon>
        <taxon>Polyporaceae</taxon>
        <taxon>Lentinus</taxon>
    </lineage>
</organism>
<keyword evidence="3" id="KW-1185">Reference proteome</keyword>
<feature type="compositionally biased region" description="Polar residues" evidence="1">
    <location>
        <begin position="128"/>
        <end position="160"/>
    </location>
</feature>
<dbReference type="AlphaFoldDB" id="A0A5C2SBB2"/>
<accession>A0A5C2SBB2</accession>
<dbReference type="OrthoDB" id="2754802at2759"/>
<gene>
    <name evidence="2" type="ORF">L227DRAFT_652823</name>
</gene>
<evidence type="ECO:0000256" key="1">
    <source>
        <dbReference type="SAM" id="MobiDB-lite"/>
    </source>
</evidence>
<evidence type="ECO:0000313" key="3">
    <source>
        <dbReference type="Proteomes" id="UP000313359"/>
    </source>
</evidence>
<proteinExistence type="predicted"/>
<feature type="region of interest" description="Disordered" evidence="1">
    <location>
        <begin position="1"/>
        <end position="209"/>
    </location>
</feature>
<evidence type="ECO:0000313" key="2">
    <source>
        <dbReference type="EMBL" id="RPD61043.1"/>
    </source>
</evidence>
<sequence>MPKIRNRGGVPDNHRSGIDSYGGPRGTTVRSQAFPDVPLNPQHRFCTPPPLDPQYATPVQAEKDDFPQFTSRPPSPDDFDELTGARAPLPPLPGSKANPIVIEDDFSESSRRSERRNATDAVPRRRTTASLRPISSTSQGRSSQPAATPTQGTVGNSSRKPSTKVPKLSTSPEVVKKTIHGYSPTKSSPLSKVAYKAPSASPTLPPQYR</sequence>
<protein>
    <submittedName>
        <fullName evidence="2">Uncharacterized protein</fullName>
    </submittedName>
</protein>
<dbReference type="EMBL" id="ML122263">
    <property type="protein sequence ID" value="RPD61043.1"/>
    <property type="molecule type" value="Genomic_DNA"/>
</dbReference>
<feature type="compositionally biased region" description="Basic and acidic residues" evidence="1">
    <location>
        <begin position="108"/>
        <end position="118"/>
    </location>
</feature>